<evidence type="ECO:0000256" key="4">
    <source>
        <dbReference type="ARBA" id="ARBA00022679"/>
    </source>
</evidence>
<dbReference type="PANTHER" id="PTHR30606">
    <property type="entry name" value="LIPID A BIOSYNTHESIS LAUROYL ACYLTRANSFERASE"/>
    <property type="match status" value="1"/>
</dbReference>
<keyword evidence="4 7" id="KW-0808">Transferase</keyword>
<dbReference type="PANTHER" id="PTHR30606:SF9">
    <property type="entry name" value="LIPID A BIOSYNTHESIS LAUROYLTRANSFERASE"/>
    <property type="match status" value="1"/>
</dbReference>
<name>A0A6B2KP82_9NEIS</name>
<evidence type="ECO:0000313" key="7">
    <source>
        <dbReference type="EMBL" id="NDV12005.1"/>
    </source>
</evidence>
<proteinExistence type="predicted"/>
<evidence type="ECO:0000313" key="8">
    <source>
        <dbReference type="Proteomes" id="UP000482578"/>
    </source>
</evidence>
<dbReference type="GO" id="GO:0009247">
    <property type="term" value="P:glycolipid biosynthetic process"/>
    <property type="evidence" value="ECO:0007669"/>
    <property type="project" value="UniProtKB-ARBA"/>
</dbReference>
<protein>
    <submittedName>
        <fullName evidence="7">Lipid A biosynthesis lauroyl acyltransferase</fullName>
    </submittedName>
</protein>
<keyword evidence="2" id="KW-1003">Cell membrane</keyword>
<dbReference type="Proteomes" id="UP000482578">
    <property type="component" value="Unassembled WGS sequence"/>
</dbReference>
<dbReference type="RefSeq" id="WP_163315254.1">
    <property type="nucleotide sequence ID" value="NZ_JAAGAA010000003.1"/>
</dbReference>
<sequence>MKLFFALLWLLHWLPLSLIATISRGLGQLLYYAAGNRRRVGLTNLERCFPAMPQAERKRLLKRHFGHMAQLLLEYGVCWWASPERIKRLVRVHNLDRLTGLQAAGEDVIIFYPHFVGFELAALRLNLEMPLVSVYSHQKNQSMDKMIYAGRNRFDNAFIVSRQESLRAIIKAMRADHAPFLYLPDQDFGRRDSIFVPFFGVQAATVPGLSRIAGLAKARVVPVIPRRVAGGLEVDVYPAWDNFPSGDIEADTRRMNEFLEQRVLEMPEQYFWLHKRFKTRPEGEPPFYQK</sequence>
<accession>A0A6B2KP82</accession>
<dbReference type="Pfam" id="PF03279">
    <property type="entry name" value="Lip_A_acyltrans"/>
    <property type="match status" value="1"/>
</dbReference>
<dbReference type="GO" id="GO:0005886">
    <property type="term" value="C:plasma membrane"/>
    <property type="evidence" value="ECO:0007669"/>
    <property type="project" value="UniProtKB-SubCell"/>
</dbReference>
<dbReference type="PIRSF" id="PIRSF026649">
    <property type="entry name" value="MsbB"/>
    <property type="match status" value="1"/>
</dbReference>
<dbReference type="AlphaFoldDB" id="A0A6B2KP82"/>
<keyword evidence="3" id="KW-0997">Cell inner membrane</keyword>
<dbReference type="InterPro" id="IPR004960">
    <property type="entry name" value="LipA_acyltrans"/>
</dbReference>
<dbReference type="CDD" id="cd07984">
    <property type="entry name" value="LPLAT_LABLAT-like"/>
    <property type="match status" value="1"/>
</dbReference>
<evidence type="ECO:0000256" key="3">
    <source>
        <dbReference type="ARBA" id="ARBA00022519"/>
    </source>
</evidence>
<dbReference type="NCBIfam" id="NF006432">
    <property type="entry name" value="PRK08706.1"/>
    <property type="match status" value="1"/>
</dbReference>
<reference evidence="7 8" key="1">
    <citation type="submission" date="2020-02" db="EMBL/GenBank/DDBJ databases">
        <authorList>
            <person name="Yang Z."/>
        </authorList>
    </citation>
    <scope>NUCLEOTIDE SEQUENCE [LARGE SCALE GENOMIC DNA]</scope>
    <source>
        <strain evidence="7 8">HX-7-9</strain>
    </source>
</reference>
<evidence type="ECO:0000256" key="1">
    <source>
        <dbReference type="ARBA" id="ARBA00004533"/>
    </source>
</evidence>
<keyword evidence="6 7" id="KW-0012">Acyltransferase</keyword>
<comment type="subcellular location">
    <subcellularLocation>
        <location evidence="1">Cell inner membrane</location>
    </subcellularLocation>
</comment>
<keyword evidence="5" id="KW-0472">Membrane</keyword>
<keyword evidence="8" id="KW-1185">Reference proteome</keyword>
<organism evidence="7 8">
    <name type="scientific">Crenobacter caeni</name>
    <dbReference type="NCBI Taxonomy" id="2705474"/>
    <lineage>
        <taxon>Bacteria</taxon>
        <taxon>Pseudomonadati</taxon>
        <taxon>Pseudomonadota</taxon>
        <taxon>Betaproteobacteria</taxon>
        <taxon>Neisseriales</taxon>
        <taxon>Neisseriaceae</taxon>
        <taxon>Crenobacter</taxon>
    </lineage>
</organism>
<evidence type="ECO:0000256" key="2">
    <source>
        <dbReference type="ARBA" id="ARBA00022475"/>
    </source>
</evidence>
<gene>
    <name evidence="7" type="ORF">GZH52_04235</name>
</gene>
<dbReference type="EMBL" id="JAAGAA010000003">
    <property type="protein sequence ID" value="NDV12005.1"/>
    <property type="molecule type" value="Genomic_DNA"/>
</dbReference>
<dbReference type="GO" id="GO:0016746">
    <property type="term" value="F:acyltransferase activity"/>
    <property type="evidence" value="ECO:0007669"/>
    <property type="project" value="UniProtKB-KW"/>
</dbReference>
<comment type="caution">
    <text evidence="7">The sequence shown here is derived from an EMBL/GenBank/DDBJ whole genome shotgun (WGS) entry which is preliminary data.</text>
</comment>
<evidence type="ECO:0000256" key="6">
    <source>
        <dbReference type="ARBA" id="ARBA00023315"/>
    </source>
</evidence>
<evidence type="ECO:0000256" key="5">
    <source>
        <dbReference type="ARBA" id="ARBA00023136"/>
    </source>
</evidence>